<dbReference type="PANTHER" id="PTHR46656:SF3">
    <property type="entry name" value="PUTATIVE-RELATED"/>
    <property type="match status" value="1"/>
</dbReference>
<keyword evidence="1" id="KW-0808">Transferase</keyword>
<sequence>MTSRLLEIWRRLPTPIRRSAHVVAGAPRAALEALDKALAEHRHRSAERTALARARRRAGPRGLSPTLPVTVIGFHSAVHGLGEGARMLARGFGDMGLGVRALDLSASVGFAAEIAPAYSSPDPDERGVTISHINPPELLRWARETEGRFLEGRRHIGYWAWELEEVPSDWLPAFDFVDEVWTPSAFAADAIRRVAPRGVKVTPVPYPLYLNPRPQADRQRFGLQDDRVVVLMAFDLRSTAQRKNPDAALRAFRDATVKATRPATLVCKVVGADLYPETFQALAAEVADDPSIRLLTDNLSAQDMAALTASSDIVLSLHRSEGYGLLLAEAIWLGKPTLATGWSSNVEFMDPASSQFVDYRLVPVEGDGVIYRAGRWADADVGDAAEKLARMISDDAWRNTLAAATARNGHVSFNRDAWVAMTSARLPLT</sequence>
<dbReference type="PATRIC" id="fig|565050.3.peg.1051"/>
<dbReference type="Pfam" id="PF20706">
    <property type="entry name" value="GT4-conflict"/>
    <property type="match status" value="1"/>
</dbReference>
<dbReference type="Gene3D" id="3.40.50.2000">
    <property type="entry name" value="Glycogen Phosphorylase B"/>
    <property type="match status" value="1"/>
</dbReference>
<dbReference type="Proteomes" id="UP000001364">
    <property type="component" value="Chromosome"/>
</dbReference>
<gene>
    <name evidence="1" type="ordered locus">CCNA_01068</name>
</gene>
<dbReference type="RefSeq" id="YP_002516441.4">
    <property type="nucleotide sequence ID" value="NC_011916.1"/>
</dbReference>
<keyword evidence="2" id="KW-1185">Reference proteome</keyword>
<dbReference type="SUPFAM" id="SSF53756">
    <property type="entry name" value="UDP-Glycosyltransferase/glycogen phosphorylase"/>
    <property type="match status" value="1"/>
</dbReference>
<keyword evidence="1" id="KW-0328">Glycosyltransferase</keyword>
<dbReference type="GeneID" id="7329818"/>
<dbReference type="SMR" id="A0A0H3C787"/>
<dbReference type="EMBL" id="CP001340">
    <property type="protein sequence ID" value="ACL94533.2"/>
    <property type="molecule type" value="Genomic_DNA"/>
</dbReference>
<organism evidence="1 2">
    <name type="scientific">Caulobacter vibrioides (strain NA1000 / CB15N)</name>
    <name type="common">Caulobacter crescentus</name>
    <dbReference type="NCBI Taxonomy" id="565050"/>
    <lineage>
        <taxon>Bacteria</taxon>
        <taxon>Pseudomonadati</taxon>
        <taxon>Pseudomonadota</taxon>
        <taxon>Alphaproteobacteria</taxon>
        <taxon>Caulobacterales</taxon>
        <taxon>Caulobacteraceae</taxon>
        <taxon>Caulobacter</taxon>
    </lineage>
</organism>
<dbReference type="OrthoDB" id="118340at2"/>
<dbReference type="RefSeq" id="WP_010918900.1">
    <property type="nucleotide sequence ID" value="NC_011916.1"/>
</dbReference>
<dbReference type="AlphaFoldDB" id="A0A0H3C787"/>
<protein>
    <submittedName>
        <fullName evidence="1">Glycosyltransferase</fullName>
        <ecNumber evidence="1">2.4.1.-</ecNumber>
    </submittedName>
</protein>
<proteinExistence type="predicted"/>
<reference evidence="1 2" key="1">
    <citation type="journal article" date="2010" name="J. Bacteriol.">
        <title>The genetic basis of laboratory adaptation in Caulobacter crescentus.</title>
        <authorList>
            <person name="Marks M.E."/>
            <person name="Castro-Rojas C.M."/>
            <person name="Teiling C."/>
            <person name="Du L."/>
            <person name="Kapatral V."/>
            <person name="Walunas T.L."/>
            <person name="Crosson S."/>
        </authorList>
    </citation>
    <scope>NUCLEOTIDE SEQUENCE [LARGE SCALE GENOMIC DNA]</scope>
    <source>
        <strain evidence="2">NA1000 / CB15N</strain>
    </source>
</reference>
<dbReference type="PANTHER" id="PTHR46656">
    <property type="entry name" value="PUTATIVE-RELATED"/>
    <property type="match status" value="1"/>
</dbReference>
<name>A0A0H3C787_CAUVN</name>
<dbReference type="GO" id="GO:0016757">
    <property type="term" value="F:glycosyltransferase activity"/>
    <property type="evidence" value="ECO:0007669"/>
    <property type="project" value="UniProtKB-KW"/>
</dbReference>
<evidence type="ECO:0000313" key="2">
    <source>
        <dbReference type="Proteomes" id="UP000001364"/>
    </source>
</evidence>
<evidence type="ECO:0000313" key="1">
    <source>
        <dbReference type="EMBL" id="ACL94533.2"/>
    </source>
</evidence>
<accession>A0A0H3C787</accession>
<dbReference type="EC" id="2.4.1.-" evidence="1"/>
<dbReference type="HOGENOM" id="CLU_036861_1_0_5"/>
<dbReference type="KEGG" id="ccs:CCNA_01068"/>